<evidence type="ECO:0000313" key="3">
    <source>
        <dbReference type="RefSeq" id="XP_018834972.2"/>
    </source>
</evidence>
<evidence type="ECO:0000256" key="1">
    <source>
        <dbReference type="ARBA" id="ARBA00022723"/>
    </source>
</evidence>
<dbReference type="FunCoup" id="A0A2I4FTK2">
    <property type="interactions" value="20"/>
</dbReference>
<keyword evidence="2" id="KW-1185">Reference proteome</keyword>
<dbReference type="RefSeq" id="XP_018834972.2">
    <property type="nucleotide sequence ID" value="XM_018979427.2"/>
</dbReference>
<protein>
    <submittedName>
        <fullName evidence="3">Uncharacterized protein LOC109001922</fullName>
    </submittedName>
</protein>
<dbReference type="AlphaFoldDB" id="A0A2I4FTK2"/>
<gene>
    <name evidence="3" type="primary">LOC109001922</name>
</gene>
<organism evidence="2 3">
    <name type="scientific">Juglans regia</name>
    <name type="common">English walnut</name>
    <dbReference type="NCBI Taxonomy" id="51240"/>
    <lineage>
        <taxon>Eukaryota</taxon>
        <taxon>Viridiplantae</taxon>
        <taxon>Streptophyta</taxon>
        <taxon>Embryophyta</taxon>
        <taxon>Tracheophyta</taxon>
        <taxon>Spermatophyta</taxon>
        <taxon>Magnoliopsida</taxon>
        <taxon>eudicotyledons</taxon>
        <taxon>Gunneridae</taxon>
        <taxon>Pentapetalae</taxon>
        <taxon>rosids</taxon>
        <taxon>fabids</taxon>
        <taxon>Fagales</taxon>
        <taxon>Juglandaceae</taxon>
        <taxon>Juglans</taxon>
    </lineage>
</organism>
<dbReference type="GO" id="GO:0046872">
    <property type="term" value="F:metal ion binding"/>
    <property type="evidence" value="ECO:0007669"/>
    <property type="project" value="UniProtKB-KW"/>
</dbReference>
<sequence>MSMFRGDSWAREAQQRKRRVEDLALEALDDASSYKKLLSSKYEFGQIYVTDYVRVTSIEWLSEYVKMISQSGPCNFFSARIFNKIWFLLGVNSILVDKEKDLVIVSGNIDPTKLVDAIKRIGKKNAEVLFYEKDPSLVPQKLNHLFNKIRSTHCKDSDTHVVDDAEDHNEENNDIHDKSCEFSNNNTIHKLKRGRGSHRHDNQHHYNVHGKGSETINIRGRVFANPSAAAATRGYGHVPAGLPPARSSYVYQGYDWYPTMMYSGPPQPPPLPLLPAYHDYYRQINLPPPAGAALIMQPAYTPYYKQRDPPNSNSIFHYFSDDNSEACTII</sequence>
<dbReference type="PANTHER" id="PTHR45868:SF89">
    <property type="entry name" value="HMA DOMAIN-CONTAINING PROTEIN"/>
    <property type="match status" value="1"/>
</dbReference>
<dbReference type="InterPro" id="IPR006121">
    <property type="entry name" value="HMA_dom"/>
</dbReference>
<dbReference type="OrthoDB" id="1745606at2759"/>
<dbReference type="Gene3D" id="3.30.70.100">
    <property type="match status" value="1"/>
</dbReference>
<reference evidence="3" key="1">
    <citation type="submission" date="2025-08" db="UniProtKB">
        <authorList>
            <consortium name="RefSeq"/>
        </authorList>
    </citation>
    <scope>IDENTIFICATION</scope>
    <source>
        <tissue evidence="3">Leaves</tissue>
    </source>
</reference>
<dbReference type="CDD" id="cd00371">
    <property type="entry name" value="HMA"/>
    <property type="match status" value="1"/>
</dbReference>
<dbReference type="PANTHER" id="PTHR45868">
    <property type="entry name" value="HEAVY METAL-ASSOCIATED ISOPRENYLATED PLANT PROTEIN 33-RELATED"/>
    <property type="match status" value="1"/>
</dbReference>
<dbReference type="Gramene" id="Jr09_09040_p1">
    <property type="protein sequence ID" value="cds.Jr09_09040_p1"/>
    <property type="gene ID" value="Jr09_09040"/>
</dbReference>
<dbReference type="Proteomes" id="UP000235220">
    <property type="component" value="Chromosome 9"/>
</dbReference>
<dbReference type="GeneID" id="109001922"/>
<dbReference type="STRING" id="51240.A0A2I4FTK2"/>
<accession>A0A2I4FTK2</accession>
<dbReference type="KEGG" id="jre:109001922"/>
<evidence type="ECO:0000313" key="2">
    <source>
        <dbReference type="Proteomes" id="UP000235220"/>
    </source>
</evidence>
<name>A0A2I4FTK2_JUGRE</name>
<keyword evidence="1" id="KW-0479">Metal-binding</keyword>
<proteinExistence type="predicted"/>